<dbReference type="KEGG" id="rox:BV494_12905"/>
<accession>A0A2L1USI4</accession>
<evidence type="ECO:0000256" key="2">
    <source>
        <dbReference type="SAM" id="SignalP"/>
    </source>
</evidence>
<dbReference type="AlphaFoldDB" id="A0A2L1USI4"/>
<dbReference type="InterPro" id="IPR058627">
    <property type="entry name" value="MdtA-like_C"/>
</dbReference>
<dbReference type="NCBIfam" id="TIGR01730">
    <property type="entry name" value="RND_mfp"/>
    <property type="match status" value="1"/>
</dbReference>
<dbReference type="GO" id="GO:1990281">
    <property type="term" value="C:efflux pump complex"/>
    <property type="evidence" value="ECO:0007669"/>
    <property type="project" value="TreeGrafter"/>
</dbReference>
<comment type="similarity">
    <text evidence="1">Belongs to the membrane fusion protein (MFP) (TC 8.A.1) family.</text>
</comment>
<evidence type="ECO:0000259" key="3">
    <source>
        <dbReference type="Pfam" id="PF25967"/>
    </source>
</evidence>
<organism evidence="4 5">
    <name type="scientific">Rahnella sikkimica</name>
    <dbReference type="NCBI Taxonomy" id="1805933"/>
    <lineage>
        <taxon>Bacteria</taxon>
        <taxon>Pseudomonadati</taxon>
        <taxon>Pseudomonadota</taxon>
        <taxon>Gammaproteobacteria</taxon>
        <taxon>Enterobacterales</taxon>
        <taxon>Yersiniaceae</taxon>
        <taxon>Rahnella</taxon>
    </lineage>
</organism>
<dbReference type="Pfam" id="PF25967">
    <property type="entry name" value="RND-MFP_C"/>
    <property type="match status" value="1"/>
</dbReference>
<dbReference type="Gene3D" id="1.10.287.470">
    <property type="entry name" value="Helix hairpin bin"/>
    <property type="match status" value="1"/>
</dbReference>
<dbReference type="Gene3D" id="2.40.420.20">
    <property type="match status" value="1"/>
</dbReference>
<dbReference type="Gene3D" id="2.40.50.100">
    <property type="match status" value="1"/>
</dbReference>
<name>A0A2L1USI4_9GAMM</name>
<feature type="chain" id="PRO_5014688557" evidence="2">
    <location>
        <begin position="23"/>
        <end position="366"/>
    </location>
</feature>
<dbReference type="PROSITE" id="PS51257">
    <property type="entry name" value="PROKAR_LIPOPROTEIN"/>
    <property type="match status" value="1"/>
</dbReference>
<gene>
    <name evidence="4" type="ORF">BV494_12905</name>
</gene>
<dbReference type="Proteomes" id="UP000239197">
    <property type="component" value="Chromosome"/>
</dbReference>
<keyword evidence="5" id="KW-1185">Reference proteome</keyword>
<dbReference type="InterPro" id="IPR006143">
    <property type="entry name" value="RND_pump_MFP"/>
</dbReference>
<reference evidence="5" key="1">
    <citation type="submission" date="2017-01" db="EMBL/GenBank/DDBJ databases">
        <title>Genome sequence of Rouxiella sp. ERMR1:05.</title>
        <authorList>
            <person name="Kumar R."/>
            <person name="Singh D."/>
            <person name="Kumar S."/>
        </authorList>
    </citation>
    <scope>NUCLEOTIDE SEQUENCE [LARGE SCALE GENOMIC DNA]</scope>
    <source>
        <strain evidence="5">ERMR1:05</strain>
    </source>
</reference>
<evidence type="ECO:0000313" key="4">
    <source>
        <dbReference type="EMBL" id="AVF35768.1"/>
    </source>
</evidence>
<dbReference type="GO" id="GO:0015562">
    <property type="term" value="F:efflux transmembrane transporter activity"/>
    <property type="evidence" value="ECO:0007669"/>
    <property type="project" value="TreeGrafter"/>
</dbReference>
<dbReference type="PANTHER" id="PTHR30469:SF20">
    <property type="entry name" value="EFFLUX RND TRANSPORTER PERIPLASMIC ADAPTOR SUBUNIT"/>
    <property type="match status" value="1"/>
</dbReference>
<feature type="domain" description="Multidrug resistance protein MdtA-like C-terminal permuted SH3" evidence="3">
    <location>
        <begin position="284"/>
        <end position="348"/>
    </location>
</feature>
<sequence length="366" mass="39878">MRGSILKIRFSLALAVALLLSACDQKTVDAPAPPRQVKIATAEAASPLSTRVFPARILAGDNTEIAFKRAGQLQTLDVREGEAVKQGQVIARLTNNDARQRFNDRRSAATLAQRQFERYQTLARRHVVSQAELEVHKASRDSAAAALKIAQEELNDLNLVAPFSGVIARLNVRNHQVIAAGQPVATLSRSDVLDVIFSVPENLFTSLDIRNADYRPQVRINTLPDREFTATYKEHTASSEANTLTWQVTLTMPRPENFPAVAGLSGTVTVNPANLATATPDSTLVIPVEAVFNPDSTQRNDPHVWLIAGEGDNLHVEDRKVTVGKLTSQGIEITAGLKQGDRVVAAGVGELQAQQPVRIWTRERGL</sequence>
<evidence type="ECO:0000313" key="5">
    <source>
        <dbReference type="Proteomes" id="UP000239197"/>
    </source>
</evidence>
<dbReference type="EMBL" id="CP019062">
    <property type="protein sequence ID" value="AVF35768.1"/>
    <property type="molecule type" value="Genomic_DNA"/>
</dbReference>
<dbReference type="Gene3D" id="2.40.30.170">
    <property type="match status" value="1"/>
</dbReference>
<dbReference type="PANTHER" id="PTHR30469">
    <property type="entry name" value="MULTIDRUG RESISTANCE PROTEIN MDTA"/>
    <property type="match status" value="1"/>
</dbReference>
<dbReference type="SUPFAM" id="SSF111369">
    <property type="entry name" value="HlyD-like secretion proteins"/>
    <property type="match status" value="1"/>
</dbReference>
<feature type="signal peptide" evidence="2">
    <location>
        <begin position="1"/>
        <end position="22"/>
    </location>
</feature>
<proteinExistence type="inferred from homology"/>
<keyword evidence="2" id="KW-0732">Signal</keyword>
<protein>
    <submittedName>
        <fullName evidence="4">Efflux transporter periplasmic adaptor subunit</fullName>
    </submittedName>
</protein>
<dbReference type="PRINTS" id="PR01490">
    <property type="entry name" value="RTXTOXIND"/>
</dbReference>
<evidence type="ECO:0000256" key="1">
    <source>
        <dbReference type="ARBA" id="ARBA00009477"/>
    </source>
</evidence>